<proteinExistence type="inferred from homology"/>
<dbReference type="InterPro" id="IPR036615">
    <property type="entry name" value="Mur_ligase_C_dom_sf"/>
</dbReference>
<keyword evidence="12 17" id="KW-0573">Peptidoglycan synthesis</keyword>
<dbReference type="EMBL" id="SLUN01000022">
    <property type="protein sequence ID" value="TCL63009.1"/>
    <property type="molecule type" value="Genomic_DNA"/>
</dbReference>
<sequence length="453" mass="50144">MEYENKKIAVIGLGVSNTPLIRYLVNEKANVFVFDKKEAAGLEKYVSQLTGLKVNYCLGPDYLEQLRDFDIIFVTPGMKKDLPELLRAKAEGAVFSSEMELFLRKCPGRIIGITGSSGKTTTTTLTGLMVKADFPNTYIGGNIGCSLLDFLPEMTTDSRVILELSSFQLQDLTQSPDCALITNITPNHLDMHASMAEYIGAKANILRFQSPDRIAILNYDNDITRELASSVKGRLFFFSRKKLLDEGAFLNGTELIVRLNGQSEVIAIRDQLRLLGDHNIENILAAALISTLQGVSIETIAKVAREFSGVEHRLELVRELNGVKFYNDSISTTPDRAIAGLNAMTAPTILIAGGYDKHLPFDRFAKVVAERCKHLIVLGVTASQIKEEVQKIAPDFPIESVHRLEDAVAFASTRATSGDVVLLSPACASYDMFNNYQERGRLFKKLVNELEKH</sequence>
<keyword evidence="7 17" id="KW-0963">Cytoplasm</keyword>
<protein>
    <recommendedName>
        <fullName evidence="6 17">UDP-N-acetylmuramoylalanine--D-glutamate ligase</fullName>
        <ecNumber evidence="5 17">6.3.2.9</ecNumber>
    </recommendedName>
    <alternativeName>
        <fullName evidence="15 17">D-glutamic acid-adding enzyme</fullName>
    </alternativeName>
    <alternativeName>
        <fullName evidence="14 17">UDP-N-acetylmuramoyl-L-alanyl-D-glutamate synthetase</fullName>
    </alternativeName>
</protein>
<keyword evidence="22" id="KW-1185">Reference proteome</keyword>
<dbReference type="EC" id="6.3.2.9" evidence="5 17"/>
<dbReference type="RefSeq" id="WP_132015475.1">
    <property type="nucleotide sequence ID" value="NZ_SLUN01000022.1"/>
</dbReference>
<comment type="pathway">
    <text evidence="3 17 18">Cell wall biogenesis; peptidoglycan biosynthesis.</text>
</comment>
<dbReference type="Pfam" id="PF08245">
    <property type="entry name" value="Mur_ligase_M"/>
    <property type="match status" value="1"/>
</dbReference>
<evidence type="ECO:0000256" key="14">
    <source>
        <dbReference type="ARBA" id="ARBA00030398"/>
    </source>
</evidence>
<dbReference type="InterPro" id="IPR005762">
    <property type="entry name" value="MurD"/>
</dbReference>
<comment type="similarity">
    <text evidence="4 17">Belongs to the MurCDEF family.</text>
</comment>
<evidence type="ECO:0000313" key="22">
    <source>
        <dbReference type="Proteomes" id="UP000295008"/>
    </source>
</evidence>
<dbReference type="GO" id="GO:0005524">
    <property type="term" value="F:ATP binding"/>
    <property type="evidence" value="ECO:0007669"/>
    <property type="project" value="UniProtKB-UniRule"/>
</dbReference>
<dbReference type="InterPro" id="IPR004101">
    <property type="entry name" value="Mur_ligase_C"/>
</dbReference>
<keyword evidence="17 18" id="KW-0131">Cell cycle</keyword>
<dbReference type="NCBIfam" id="TIGR01087">
    <property type="entry name" value="murD"/>
    <property type="match status" value="1"/>
</dbReference>
<comment type="caution">
    <text evidence="21">The sequence shown here is derived from an EMBL/GenBank/DDBJ whole genome shotgun (WGS) entry which is preliminary data.</text>
</comment>
<dbReference type="PANTHER" id="PTHR43692">
    <property type="entry name" value="UDP-N-ACETYLMURAMOYLALANINE--D-GLUTAMATE LIGASE"/>
    <property type="match status" value="1"/>
</dbReference>
<comment type="function">
    <text evidence="1 17 18">Cell wall formation. Catalyzes the addition of glutamate to the nucleotide precursor UDP-N-acetylmuramoyl-L-alanine (UMA).</text>
</comment>
<evidence type="ECO:0000256" key="3">
    <source>
        <dbReference type="ARBA" id="ARBA00004752"/>
    </source>
</evidence>
<dbReference type="Pfam" id="PF21799">
    <property type="entry name" value="MurD-like_N"/>
    <property type="match status" value="1"/>
</dbReference>
<keyword evidence="8 17" id="KW-0436">Ligase</keyword>
<evidence type="ECO:0000256" key="1">
    <source>
        <dbReference type="ARBA" id="ARBA00002734"/>
    </source>
</evidence>
<dbReference type="Pfam" id="PF02875">
    <property type="entry name" value="Mur_ligase_C"/>
    <property type="match status" value="1"/>
</dbReference>
<dbReference type="GO" id="GO:0005737">
    <property type="term" value="C:cytoplasm"/>
    <property type="evidence" value="ECO:0007669"/>
    <property type="project" value="UniProtKB-SubCell"/>
</dbReference>
<keyword evidence="10 17" id="KW-0067">ATP-binding</keyword>
<gene>
    <name evidence="17" type="primary">murD</name>
    <name evidence="21" type="ORF">EDC14_102264</name>
</gene>
<dbReference type="GO" id="GO:0008360">
    <property type="term" value="P:regulation of cell shape"/>
    <property type="evidence" value="ECO:0007669"/>
    <property type="project" value="UniProtKB-KW"/>
</dbReference>
<keyword evidence="13 17" id="KW-0961">Cell wall biogenesis/degradation</keyword>
<dbReference type="InterPro" id="IPR013221">
    <property type="entry name" value="Mur_ligase_cen"/>
</dbReference>
<dbReference type="Gene3D" id="3.90.190.20">
    <property type="entry name" value="Mur ligase, C-terminal domain"/>
    <property type="match status" value="1"/>
</dbReference>
<keyword evidence="17 18" id="KW-0132">Cell division</keyword>
<evidence type="ECO:0000256" key="16">
    <source>
        <dbReference type="ARBA" id="ARBA00047632"/>
    </source>
</evidence>
<evidence type="ECO:0000256" key="9">
    <source>
        <dbReference type="ARBA" id="ARBA00022741"/>
    </source>
</evidence>
<dbReference type="InterPro" id="IPR036565">
    <property type="entry name" value="Mur-like_cat_sf"/>
</dbReference>
<dbReference type="SUPFAM" id="SSF53244">
    <property type="entry name" value="MurD-like peptide ligases, peptide-binding domain"/>
    <property type="match status" value="1"/>
</dbReference>
<evidence type="ECO:0000256" key="12">
    <source>
        <dbReference type="ARBA" id="ARBA00022984"/>
    </source>
</evidence>
<dbReference type="Gene3D" id="3.40.1190.10">
    <property type="entry name" value="Mur-like, catalytic domain"/>
    <property type="match status" value="1"/>
</dbReference>
<name>A0A4R1RBF0_HYDET</name>
<keyword evidence="11 17" id="KW-0133">Cell shape</keyword>
<evidence type="ECO:0000313" key="21">
    <source>
        <dbReference type="EMBL" id="TCL63009.1"/>
    </source>
</evidence>
<feature type="domain" description="Mur ligase central" evidence="20">
    <location>
        <begin position="113"/>
        <end position="288"/>
    </location>
</feature>
<evidence type="ECO:0000256" key="2">
    <source>
        <dbReference type="ARBA" id="ARBA00004496"/>
    </source>
</evidence>
<feature type="domain" description="Mur ligase C-terminal" evidence="19">
    <location>
        <begin position="312"/>
        <end position="427"/>
    </location>
</feature>
<evidence type="ECO:0000256" key="13">
    <source>
        <dbReference type="ARBA" id="ARBA00023316"/>
    </source>
</evidence>
<keyword evidence="9 17" id="KW-0547">Nucleotide-binding</keyword>
<comment type="subcellular location">
    <subcellularLocation>
        <location evidence="2 17 18">Cytoplasm</location>
    </subcellularLocation>
</comment>
<dbReference type="SUPFAM" id="SSF51984">
    <property type="entry name" value="MurCD N-terminal domain"/>
    <property type="match status" value="1"/>
</dbReference>
<dbReference type="UniPathway" id="UPA00219"/>
<evidence type="ECO:0000256" key="17">
    <source>
        <dbReference type="HAMAP-Rule" id="MF_00639"/>
    </source>
</evidence>
<dbReference type="GO" id="GO:0051301">
    <property type="term" value="P:cell division"/>
    <property type="evidence" value="ECO:0007669"/>
    <property type="project" value="UniProtKB-KW"/>
</dbReference>
<dbReference type="AlphaFoldDB" id="A0A4R1RBF0"/>
<evidence type="ECO:0000256" key="8">
    <source>
        <dbReference type="ARBA" id="ARBA00022598"/>
    </source>
</evidence>
<evidence type="ECO:0000256" key="6">
    <source>
        <dbReference type="ARBA" id="ARBA00015655"/>
    </source>
</evidence>
<evidence type="ECO:0000256" key="5">
    <source>
        <dbReference type="ARBA" id="ARBA00012212"/>
    </source>
</evidence>
<dbReference type="OrthoDB" id="9809796at2"/>
<evidence type="ECO:0000256" key="7">
    <source>
        <dbReference type="ARBA" id="ARBA00022490"/>
    </source>
</evidence>
<accession>A0A4R1RBF0</accession>
<dbReference type="Proteomes" id="UP000295008">
    <property type="component" value="Unassembled WGS sequence"/>
</dbReference>
<evidence type="ECO:0000256" key="10">
    <source>
        <dbReference type="ARBA" id="ARBA00022840"/>
    </source>
</evidence>
<feature type="binding site" evidence="17">
    <location>
        <begin position="115"/>
        <end position="121"/>
    </location>
    <ligand>
        <name>ATP</name>
        <dbReference type="ChEBI" id="CHEBI:30616"/>
    </ligand>
</feature>
<dbReference type="GO" id="GO:0009252">
    <property type="term" value="P:peptidoglycan biosynthetic process"/>
    <property type="evidence" value="ECO:0007669"/>
    <property type="project" value="UniProtKB-UniRule"/>
</dbReference>
<dbReference type="PANTHER" id="PTHR43692:SF1">
    <property type="entry name" value="UDP-N-ACETYLMURAMOYLALANINE--D-GLUTAMATE LIGASE"/>
    <property type="match status" value="1"/>
</dbReference>
<evidence type="ECO:0000256" key="4">
    <source>
        <dbReference type="ARBA" id="ARBA00010416"/>
    </source>
</evidence>
<evidence type="ECO:0000259" key="20">
    <source>
        <dbReference type="Pfam" id="PF08245"/>
    </source>
</evidence>
<organism evidence="21 22">
    <name type="scientific">Hydrogenispora ethanolica</name>
    <dbReference type="NCBI Taxonomy" id="1082276"/>
    <lineage>
        <taxon>Bacteria</taxon>
        <taxon>Bacillati</taxon>
        <taxon>Bacillota</taxon>
        <taxon>Hydrogenispora</taxon>
    </lineage>
</organism>
<evidence type="ECO:0000256" key="18">
    <source>
        <dbReference type="RuleBase" id="RU003664"/>
    </source>
</evidence>
<evidence type="ECO:0000256" key="11">
    <source>
        <dbReference type="ARBA" id="ARBA00022960"/>
    </source>
</evidence>
<dbReference type="Gene3D" id="3.40.50.720">
    <property type="entry name" value="NAD(P)-binding Rossmann-like Domain"/>
    <property type="match status" value="1"/>
</dbReference>
<evidence type="ECO:0000259" key="19">
    <source>
        <dbReference type="Pfam" id="PF02875"/>
    </source>
</evidence>
<evidence type="ECO:0000256" key="15">
    <source>
        <dbReference type="ARBA" id="ARBA00032324"/>
    </source>
</evidence>
<dbReference type="SUPFAM" id="SSF53623">
    <property type="entry name" value="MurD-like peptide ligases, catalytic domain"/>
    <property type="match status" value="1"/>
</dbReference>
<dbReference type="GO" id="GO:0071555">
    <property type="term" value="P:cell wall organization"/>
    <property type="evidence" value="ECO:0007669"/>
    <property type="project" value="UniProtKB-KW"/>
</dbReference>
<dbReference type="GO" id="GO:0008764">
    <property type="term" value="F:UDP-N-acetylmuramoylalanine-D-glutamate ligase activity"/>
    <property type="evidence" value="ECO:0007669"/>
    <property type="project" value="UniProtKB-UniRule"/>
</dbReference>
<reference evidence="21 22" key="1">
    <citation type="submission" date="2019-03" db="EMBL/GenBank/DDBJ databases">
        <title>Genomic Encyclopedia of Type Strains, Phase IV (KMG-IV): sequencing the most valuable type-strain genomes for metagenomic binning, comparative biology and taxonomic classification.</title>
        <authorList>
            <person name="Goeker M."/>
        </authorList>
    </citation>
    <scope>NUCLEOTIDE SEQUENCE [LARGE SCALE GENOMIC DNA]</scope>
    <source>
        <strain evidence="21 22">LX-B</strain>
    </source>
</reference>
<dbReference type="HAMAP" id="MF_00639">
    <property type="entry name" value="MurD"/>
    <property type="match status" value="1"/>
</dbReference>
<comment type="catalytic activity">
    <reaction evidence="16 17 18">
        <text>UDP-N-acetyl-alpha-D-muramoyl-L-alanine + D-glutamate + ATP = UDP-N-acetyl-alpha-D-muramoyl-L-alanyl-D-glutamate + ADP + phosphate + H(+)</text>
        <dbReference type="Rhea" id="RHEA:16429"/>
        <dbReference type="ChEBI" id="CHEBI:15378"/>
        <dbReference type="ChEBI" id="CHEBI:29986"/>
        <dbReference type="ChEBI" id="CHEBI:30616"/>
        <dbReference type="ChEBI" id="CHEBI:43474"/>
        <dbReference type="ChEBI" id="CHEBI:83898"/>
        <dbReference type="ChEBI" id="CHEBI:83900"/>
        <dbReference type="ChEBI" id="CHEBI:456216"/>
        <dbReference type="EC" id="6.3.2.9"/>
    </reaction>
</comment>